<dbReference type="EMBL" id="LCLS01000003">
    <property type="protein sequence ID" value="KKU22382.1"/>
    <property type="molecule type" value="Genomic_DNA"/>
</dbReference>
<dbReference type="Gene3D" id="3.90.79.10">
    <property type="entry name" value="Nucleoside Triphosphate Pyrophosphohydrolase"/>
    <property type="match status" value="1"/>
</dbReference>
<dbReference type="PROSITE" id="PS51462">
    <property type="entry name" value="NUDIX"/>
    <property type="match status" value="1"/>
</dbReference>
<comment type="cofactor">
    <cofactor evidence="1">
        <name>Mg(2+)</name>
        <dbReference type="ChEBI" id="CHEBI:18420"/>
    </cofactor>
</comment>
<dbReference type="Proteomes" id="UP000034107">
    <property type="component" value="Unassembled WGS sequence"/>
</dbReference>
<name>A0A0G1NPX9_9BACT</name>
<evidence type="ECO:0000259" key="3">
    <source>
        <dbReference type="PROSITE" id="PS51462"/>
    </source>
</evidence>
<dbReference type="PROSITE" id="PS00893">
    <property type="entry name" value="NUDIX_BOX"/>
    <property type="match status" value="1"/>
</dbReference>
<dbReference type="CDD" id="cd03424">
    <property type="entry name" value="NUDIX_ADPRase_Nudt5_UGPPase_Nudt14"/>
    <property type="match status" value="1"/>
</dbReference>
<organism evidence="4 5">
    <name type="scientific">Candidatus Nomurabacteria bacterium GW2011_GWA1_46_11</name>
    <dbReference type="NCBI Taxonomy" id="1618732"/>
    <lineage>
        <taxon>Bacteria</taxon>
        <taxon>Candidatus Nomuraibacteriota</taxon>
    </lineage>
</organism>
<dbReference type="PANTHER" id="PTHR11839:SF18">
    <property type="entry name" value="NUDIX HYDROLASE DOMAIN-CONTAINING PROTEIN"/>
    <property type="match status" value="1"/>
</dbReference>
<sequence length="198" mass="22450">MRGRVKRPVSDQPLPSTAKLVFRGKLFDVYQWAQGLFDGTTVVFEKLKRPDTVVIIPITTDGRVVLVQQRQPGKKAYIGVASGRLEEGETPQEAATREVIEETGYKPSKLSLWDSFQPVSKIEYAVFIFIAKNCRKISSPKPEAGEQIKIKLVSIEQFLGLVYRGFVSDELRLKLIEETVSLIPCRRKVLLLKKKFLN</sequence>
<evidence type="ECO:0000256" key="1">
    <source>
        <dbReference type="ARBA" id="ARBA00001946"/>
    </source>
</evidence>
<dbReference type="SUPFAM" id="SSF55811">
    <property type="entry name" value="Nudix"/>
    <property type="match status" value="1"/>
</dbReference>
<dbReference type="GO" id="GO:0016787">
    <property type="term" value="F:hydrolase activity"/>
    <property type="evidence" value="ECO:0007669"/>
    <property type="project" value="UniProtKB-KW"/>
</dbReference>
<dbReference type="InterPro" id="IPR020084">
    <property type="entry name" value="NUDIX_hydrolase_CS"/>
</dbReference>
<evidence type="ECO:0000256" key="2">
    <source>
        <dbReference type="ARBA" id="ARBA00022801"/>
    </source>
</evidence>
<comment type="caution">
    <text evidence="4">The sequence shown here is derived from an EMBL/GenBank/DDBJ whole genome shotgun (WGS) entry which is preliminary data.</text>
</comment>
<dbReference type="Pfam" id="PF00293">
    <property type="entry name" value="NUDIX"/>
    <property type="match status" value="1"/>
</dbReference>
<gene>
    <name evidence="4" type="ORF">UX31_C0003G0048</name>
</gene>
<feature type="domain" description="Nudix hydrolase" evidence="3">
    <location>
        <begin position="48"/>
        <end position="175"/>
    </location>
</feature>
<evidence type="ECO:0000313" key="5">
    <source>
        <dbReference type="Proteomes" id="UP000034107"/>
    </source>
</evidence>
<protein>
    <submittedName>
        <fullName evidence="4">NUDIX hydrolase</fullName>
    </submittedName>
</protein>
<dbReference type="InterPro" id="IPR000086">
    <property type="entry name" value="NUDIX_hydrolase_dom"/>
</dbReference>
<evidence type="ECO:0000313" key="4">
    <source>
        <dbReference type="EMBL" id="KKU22382.1"/>
    </source>
</evidence>
<dbReference type="GO" id="GO:0019693">
    <property type="term" value="P:ribose phosphate metabolic process"/>
    <property type="evidence" value="ECO:0007669"/>
    <property type="project" value="TreeGrafter"/>
</dbReference>
<proteinExistence type="predicted"/>
<accession>A0A0G1NPX9</accession>
<dbReference type="GO" id="GO:0006753">
    <property type="term" value="P:nucleoside phosphate metabolic process"/>
    <property type="evidence" value="ECO:0007669"/>
    <property type="project" value="TreeGrafter"/>
</dbReference>
<keyword evidence="2 4" id="KW-0378">Hydrolase</keyword>
<reference evidence="4 5" key="1">
    <citation type="journal article" date="2015" name="Nature">
        <title>rRNA introns, odd ribosomes, and small enigmatic genomes across a large radiation of phyla.</title>
        <authorList>
            <person name="Brown C.T."/>
            <person name="Hug L.A."/>
            <person name="Thomas B.C."/>
            <person name="Sharon I."/>
            <person name="Castelle C.J."/>
            <person name="Singh A."/>
            <person name="Wilkins M.J."/>
            <person name="Williams K.H."/>
            <person name="Banfield J.F."/>
        </authorList>
    </citation>
    <scope>NUCLEOTIDE SEQUENCE [LARGE SCALE GENOMIC DNA]</scope>
</reference>
<dbReference type="AlphaFoldDB" id="A0A0G1NPX9"/>
<dbReference type="PANTHER" id="PTHR11839">
    <property type="entry name" value="UDP/ADP-SUGAR PYROPHOSPHATASE"/>
    <property type="match status" value="1"/>
</dbReference>
<dbReference type="InterPro" id="IPR015797">
    <property type="entry name" value="NUDIX_hydrolase-like_dom_sf"/>
</dbReference>